<accession>A0A3A9K0D3</accession>
<evidence type="ECO:0000313" key="2">
    <source>
        <dbReference type="EMBL" id="RKL66554.1"/>
    </source>
</evidence>
<evidence type="ECO:0000256" key="1">
    <source>
        <dbReference type="SAM" id="Phobius"/>
    </source>
</evidence>
<feature type="transmembrane region" description="Helical" evidence="1">
    <location>
        <begin position="19"/>
        <end position="37"/>
    </location>
</feature>
<protein>
    <submittedName>
        <fullName evidence="2">Uncharacterized protein</fullName>
    </submittedName>
</protein>
<organism evidence="2 3">
    <name type="scientific">Salipaludibacillus neizhouensis</name>
    <dbReference type="NCBI Taxonomy" id="885475"/>
    <lineage>
        <taxon>Bacteria</taxon>
        <taxon>Bacillati</taxon>
        <taxon>Bacillota</taxon>
        <taxon>Bacilli</taxon>
        <taxon>Bacillales</taxon>
        <taxon>Bacillaceae</taxon>
    </lineage>
</organism>
<sequence length="146" mass="16960">MNEIAWDIREGKRLKKIQLVQSNLVTLLLFVLCAYFLKNGMEASFLFGICCAVFWLYLASMVYTLNTGRTIGTKTSRRVQDFDKDHFGEKRWKRKKIIEVVFSNVITVVFTVLLVNLDFNFERLDFQVIAIPFIGAWIGHNIGEIM</sequence>
<name>A0A3A9K0D3_9BACI</name>
<gene>
    <name evidence="2" type="ORF">CR203_14795</name>
</gene>
<evidence type="ECO:0000313" key="3">
    <source>
        <dbReference type="Proteomes" id="UP000281498"/>
    </source>
</evidence>
<keyword evidence="1" id="KW-0472">Membrane</keyword>
<dbReference type="RefSeq" id="WP_110935833.1">
    <property type="nucleotide sequence ID" value="NZ_KZ614146.1"/>
</dbReference>
<dbReference type="OrthoDB" id="2429144at2"/>
<feature type="transmembrane region" description="Helical" evidence="1">
    <location>
        <begin position="97"/>
        <end position="117"/>
    </location>
</feature>
<keyword evidence="1" id="KW-1133">Transmembrane helix</keyword>
<dbReference type="AlphaFoldDB" id="A0A3A9K0D3"/>
<dbReference type="Proteomes" id="UP000281498">
    <property type="component" value="Unassembled WGS sequence"/>
</dbReference>
<keyword evidence="3" id="KW-1185">Reference proteome</keyword>
<comment type="caution">
    <text evidence="2">The sequence shown here is derived from an EMBL/GenBank/DDBJ whole genome shotgun (WGS) entry which is preliminary data.</text>
</comment>
<feature type="transmembrane region" description="Helical" evidence="1">
    <location>
        <begin position="43"/>
        <end position="65"/>
    </location>
</feature>
<dbReference type="EMBL" id="PDOE01000006">
    <property type="protein sequence ID" value="RKL66554.1"/>
    <property type="molecule type" value="Genomic_DNA"/>
</dbReference>
<keyword evidence="1" id="KW-0812">Transmembrane</keyword>
<proteinExistence type="predicted"/>
<reference evidence="2 3" key="1">
    <citation type="submission" date="2017-10" db="EMBL/GenBank/DDBJ databases">
        <title>Bacillus sp. nov., a halophilic bacterium isolated from a Keqin Lake.</title>
        <authorList>
            <person name="Wang H."/>
        </authorList>
    </citation>
    <scope>NUCLEOTIDE SEQUENCE [LARGE SCALE GENOMIC DNA]</scope>
    <source>
        <strain evidence="2 3">KCTC 13187</strain>
    </source>
</reference>